<dbReference type="Gene3D" id="1.10.150.240">
    <property type="entry name" value="Putative phosphatase, domain 2"/>
    <property type="match status" value="1"/>
</dbReference>
<dbReference type="InterPro" id="IPR036412">
    <property type="entry name" value="HAD-like_sf"/>
</dbReference>
<dbReference type="PANTHER" id="PTHR47478:SF1">
    <property type="entry name" value="PYRIMIDINE 5'-NUCLEOTIDASE YJJG"/>
    <property type="match status" value="1"/>
</dbReference>
<dbReference type="InterPro" id="IPR011951">
    <property type="entry name" value="HAD-SF_hydro_IA_YjjG/PynA"/>
</dbReference>
<dbReference type="SFLD" id="SFLDG01129">
    <property type="entry name" value="C1.5:_HAD__Beta-PGM__Phosphata"/>
    <property type="match status" value="1"/>
</dbReference>
<evidence type="ECO:0000313" key="2">
    <source>
        <dbReference type="Proteomes" id="UP000051291"/>
    </source>
</evidence>
<protein>
    <submittedName>
        <fullName evidence="1">HAD-superfamily hydrolase</fullName>
    </submittedName>
</protein>
<dbReference type="InterPro" id="IPR006439">
    <property type="entry name" value="HAD-SF_hydro_IA"/>
</dbReference>
<sequence>MKEKEGIFMQYDTLLFDIDNTLLDFEADESQALKRLFDFVGIELTDELHQKYSNYNKSLWQKLERNEITRDELLATRFSVFFKENFNRDVTDLNLNERYINYLSDGHDLMPHAAELLQLLKQNPAIRLEIATNGVPQTQYKRLKEAEIMNYFDQIFVSQEIGINKPNIGFYNYIENHLENFNTHRTLMIGDSLTSDIQGGNNANIDTVWFNPQHLDNSSSTQPTYEIDDLLQIKKLI</sequence>
<dbReference type="SFLD" id="SFLDS00003">
    <property type="entry name" value="Haloacid_Dehalogenase"/>
    <property type="match status" value="1"/>
</dbReference>
<accession>A0A0R1ZDL7</accession>
<keyword evidence="1" id="KW-0378">Hydrolase</keyword>
<dbReference type="SUPFAM" id="SSF56784">
    <property type="entry name" value="HAD-like"/>
    <property type="match status" value="1"/>
</dbReference>
<dbReference type="Pfam" id="PF00702">
    <property type="entry name" value="Hydrolase"/>
    <property type="match status" value="1"/>
</dbReference>
<dbReference type="PANTHER" id="PTHR47478">
    <property type="match status" value="1"/>
</dbReference>
<dbReference type="InterPro" id="IPR052550">
    <property type="entry name" value="Pyrimidine_5'-ntase_YjjG"/>
</dbReference>
<evidence type="ECO:0000313" key="1">
    <source>
        <dbReference type="EMBL" id="KRM52463.1"/>
    </source>
</evidence>
<dbReference type="Proteomes" id="UP000051291">
    <property type="component" value="Unassembled WGS sequence"/>
</dbReference>
<dbReference type="EMBL" id="AYYZ01000021">
    <property type="protein sequence ID" value="KRM52463.1"/>
    <property type="molecule type" value="Genomic_DNA"/>
</dbReference>
<name>A0A0R1ZDL7_9LACO</name>
<reference evidence="1 2" key="1">
    <citation type="journal article" date="2015" name="Genome Announc.">
        <title>Expanding the biotechnology potential of lactobacilli through comparative genomics of 213 strains and associated genera.</title>
        <authorList>
            <person name="Sun Z."/>
            <person name="Harris H.M."/>
            <person name="McCann A."/>
            <person name="Guo C."/>
            <person name="Argimon S."/>
            <person name="Zhang W."/>
            <person name="Yang X."/>
            <person name="Jeffery I.B."/>
            <person name="Cooney J.C."/>
            <person name="Kagawa T.F."/>
            <person name="Liu W."/>
            <person name="Song Y."/>
            <person name="Salvetti E."/>
            <person name="Wrobel A."/>
            <person name="Rasinkangas P."/>
            <person name="Parkhill J."/>
            <person name="Rea M.C."/>
            <person name="O'Sullivan O."/>
            <person name="Ritari J."/>
            <person name="Douillard F.P."/>
            <person name="Paul Ross R."/>
            <person name="Yang R."/>
            <person name="Briner A.E."/>
            <person name="Felis G.E."/>
            <person name="de Vos W.M."/>
            <person name="Barrangou R."/>
            <person name="Klaenhammer T.R."/>
            <person name="Caufield P.W."/>
            <person name="Cui Y."/>
            <person name="Zhang H."/>
            <person name="O'Toole P.W."/>
        </authorList>
    </citation>
    <scope>NUCLEOTIDE SEQUENCE [LARGE SCALE GENOMIC DNA]</scope>
    <source>
        <strain evidence="1 2">DSM 20653</strain>
    </source>
</reference>
<dbReference type="NCBIfam" id="TIGR02254">
    <property type="entry name" value="YjjG_YfnB"/>
    <property type="match status" value="1"/>
</dbReference>
<keyword evidence="2" id="KW-1185">Reference proteome</keyword>
<dbReference type="InterPro" id="IPR023214">
    <property type="entry name" value="HAD_sf"/>
</dbReference>
<dbReference type="SFLD" id="SFLDG01135">
    <property type="entry name" value="C1.5.6:_HAD__Beta-PGM__Phospha"/>
    <property type="match status" value="1"/>
</dbReference>
<comment type="caution">
    <text evidence="1">The sequence shown here is derived from an EMBL/GenBank/DDBJ whole genome shotgun (WGS) entry which is preliminary data.</text>
</comment>
<gene>
    <name evidence="1" type="ORF">FC64_GL000541</name>
</gene>
<dbReference type="InterPro" id="IPR023198">
    <property type="entry name" value="PGP-like_dom2"/>
</dbReference>
<dbReference type="GO" id="GO:0008253">
    <property type="term" value="F:5'-nucleotidase activity"/>
    <property type="evidence" value="ECO:0007669"/>
    <property type="project" value="InterPro"/>
</dbReference>
<dbReference type="AlphaFoldDB" id="A0A0R1ZDL7"/>
<dbReference type="NCBIfam" id="TIGR01549">
    <property type="entry name" value="HAD-SF-IA-v1"/>
    <property type="match status" value="1"/>
</dbReference>
<dbReference type="PATRIC" id="fig|1423820.4.peg.545"/>
<dbReference type="Gene3D" id="3.40.50.1000">
    <property type="entry name" value="HAD superfamily/HAD-like"/>
    <property type="match status" value="1"/>
</dbReference>
<proteinExistence type="predicted"/>
<organism evidence="1 2">
    <name type="scientific">Ligilactobacillus araffinosus DSM 20653</name>
    <dbReference type="NCBI Taxonomy" id="1423820"/>
    <lineage>
        <taxon>Bacteria</taxon>
        <taxon>Bacillati</taxon>
        <taxon>Bacillota</taxon>
        <taxon>Bacilli</taxon>
        <taxon>Lactobacillales</taxon>
        <taxon>Lactobacillaceae</taxon>
        <taxon>Ligilactobacillus</taxon>
    </lineage>
</organism>
<dbReference type="STRING" id="1423820.FC64_GL000541"/>